<dbReference type="EC" id="2.3.1.20" evidence="11"/>
<evidence type="ECO:0000256" key="3">
    <source>
        <dbReference type="ARBA" id="ARBA00022516"/>
    </source>
</evidence>
<comment type="subcellular location">
    <subcellularLocation>
        <location evidence="1 11">Endoplasmic reticulum membrane</location>
        <topology evidence="1 11">Multi-pass membrane protein</topology>
    </subcellularLocation>
</comment>
<dbReference type="GO" id="GO:0016746">
    <property type="term" value="F:acyltransferase activity"/>
    <property type="evidence" value="ECO:0007669"/>
    <property type="project" value="UniProtKB-KW"/>
</dbReference>
<organism evidence="12 13">
    <name type="scientific">Aspergillus cavernicola</name>
    <dbReference type="NCBI Taxonomy" id="176166"/>
    <lineage>
        <taxon>Eukaryota</taxon>
        <taxon>Fungi</taxon>
        <taxon>Dikarya</taxon>
        <taxon>Ascomycota</taxon>
        <taxon>Pezizomycotina</taxon>
        <taxon>Eurotiomycetes</taxon>
        <taxon>Eurotiomycetidae</taxon>
        <taxon>Eurotiales</taxon>
        <taxon>Aspergillaceae</taxon>
        <taxon>Aspergillus</taxon>
        <taxon>Aspergillus subgen. Nidulantes</taxon>
    </lineage>
</organism>
<keyword evidence="6 11" id="KW-0256">Endoplasmic reticulum</keyword>
<comment type="caution">
    <text evidence="12">The sequence shown here is derived from an EMBL/GenBank/DDBJ whole genome shotgun (WGS) entry which is preliminary data.</text>
</comment>
<keyword evidence="5" id="KW-0812">Transmembrane</keyword>
<keyword evidence="3 11" id="KW-0444">Lipid biosynthesis</keyword>
<comment type="pathway">
    <text evidence="11">Glycerolipid metabolism; triacylglycerol biosynthesis.</text>
</comment>
<keyword evidence="13" id="KW-1185">Reference proteome</keyword>
<comment type="function">
    <text evidence="11">Catalyzes the terminal and only committed step in triacylglycerol synthesis by using diacylglycerol and fatty acyl CoA as substrates.</text>
</comment>
<evidence type="ECO:0000256" key="5">
    <source>
        <dbReference type="ARBA" id="ARBA00022692"/>
    </source>
</evidence>
<dbReference type="EMBL" id="JBFXLS010000009">
    <property type="protein sequence ID" value="KAL2831426.1"/>
    <property type="molecule type" value="Genomic_DNA"/>
</dbReference>
<keyword evidence="7" id="KW-1133">Transmembrane helix</keyword>
<dbReference type="Pfam" id="PF03982">
    <property type="entry name" value="DAGAT"/>
    <property type="match status" value="1"/>
</dbReference>
<evidence type="ECO:0000256" key="4">
    <source>
        <dbReference type="ARBA" id="ARBA00022679"/>
    </source>
</evidence>
<comment type="similarity">
    <text evidence="2 11">Belongs to the diacylglycerol acyltransferase family.</text>
</comment>
<evidence type="ECO:0000256" key="7">
    <source>
        <dbReference type="ARBA" id="ARBA00022989"/>
    </source>
</evidence>
<evidence type="ECO:0000256" key="10">
    <source>
        <dbReference type="ARBA" id="ARBA00023315"/>
    </source>
</evidence>
<evidence type="ECO:0000256" key="8">
    <source>
        <dbReference type="ARBA" id="ARBA00023098"/>
    </source>
</evidence>
<accession>A0ABR4IUJ6</accession>
<evidence type="ECO:0000256" key="1">
    <source>
        <dbReference type="ARBA" id="ARBA00004477"/>
    </source>
</evidence>
<evidence type="ECO:0000313" key="12">
    <source>
        <dbReference type="EMBL" id="KAL2831426.1"/>
    </source>
</evidence>
<dbReference type="CDD" id="cd07987">
    <property type="entry name" value="LPLAT_MGAT-like"/>
    <property type="match status" value="1"/>
</dbReference>
<dbReference type="Proteomes" id="UP001610335">
    <property type="component" value="Unassembled WGS sequence"/>
</dbReference>
<dbReference type="PANTHER" id="PTHR12317">
    <property type="entry name" value="DIACYLGLYCEROL O-ACYLTRANSFERASE"/>
    <property type="match status" value="1"/>
</dbReference>
<evidence type="ECO:0000256" key="9">
    <source>
        <dbReference type="ARBA" id="ARBA00023136"/>
    </source>
</evidence>
<name>A0ABR4IUJ6_9EURO</name>
<dbReference type="PANTHER" id="PTHR12317:SF61">
    <property type="entry name" value="DIACYLGLYCEROL O-ACYLTRANSFERASE"/>
    <property type="match status" value="1"/>
</dbReference>
<keyword evidence="9" id="KW-0472">Membrane</keyword>
<sequence length="322" mass="36091">MMREPISGLMGYSPTTRGLYRLQHSADKPTAKDDFPFLLSLMLPRSCARRSDFLRSLRLWRFYASYFSINLYRSAPLPANGKYIFGYHPHGILSHGAFAAFATEALGFSYLFPSIENSLLTLDSNFRIPIYRDYLLSLGMNSVSRSSCEKILTSGGPDGQGTGRAITIVIGGAKESLEAVPNSMRLVLRSRKGFIKLGIRTGATLVPVLAFGENDLYTVVTDLDPSSVSGWIQLLFKKVLGFTVPFLYSKGPYKMDLGITPHRRPVNVVVGRPISTRKMADPLNEEGYVEEVHARYIEELQRIWDEWKDVFAESRVGDMVIL</sequence>
<keyword evidence="8 11" id="KW-0443">Lipid metabolism</keyword>
<evidence type="ECO:0000256" key="11">
    <source>
        <dbReference type="RuleBase" id="RU367023"/>
    </source>
</evidence>
<reference evidence="12 13" key="1">
    <citation type="submission" date="2024-07" db="EMBL/GenBank/DDBJ databases">
        <title>Section-level genome sequencing and comparative genomics of Aspergillus sections Usti and Cavernicolus.</title>
        <authorList>
            <consortium name="Lawrence Berkeley National Laboratory"/>
            <person name="Nybo J.L."/>
            <person name="Vesth T.C."/>
            <person name="Theobald S."/>
            <person name="Frisvad J.C."/>
            <person name="Larsen T.O."/>
            <person name="Kjaerboelling I."/>
            <person name="Rothschild-Mancinelli K."/>
            <person name="Lyhne E.K."/>
            <person name="Kogle M.E."/>
            <person name="Barry K."/>
            <person name="Clum A."/>
            <person name="Na H."/>
            <person name="Ledsgaard L."/>
            <person name="Lin J."/>
            <person name="Lipzen A."/>
            <person name="Kuo A."/>
            <person name="Riley R."/>
            <person name="Mondo S."/>
            <person name="LaButti K."/>
            <person name="Haridas S."/>
            <person name="Pangalinan J."/>
            <person name="Salamov A.A."/>
            <person name="Simmons B.A."/>
            <person name="Magnuson J.K."/>
            <person name="Chen J."/>
            <person name="Drula E."/>
            <person name="Henrissat B."/>
            <person name="Wiebenga A."/>
            <person name="Lubbers R.J."/>
            <person name="Gomes A.C."/>
            <person name="Makela M.R."/>
            <person name="Stajich J."/>
            <person name="Grigoriev I.V."/>
            <person name="Mortensen U.H."/>
            <person name="De vries R.P."/>
            <person name="Baker S.E."/>
            <person name="Andersen M.R."/>
        </authorList>
    </citation>
    <scope>NUCLEOTIDE SEQUENCE [LARGE SCALE GENOMIC DNA]</scope>
    <source>
        <strain evidence="12 13">CBS 600.67</strain>
    </source>
</reference>
<comment type="catalytic activity">
    <reaction evidence="11">
        <text>an acyl-CoA + a 1,2-diacyl-sn-glycerol = a triacyl-sn-glycerol + CoA</text>
        <dbReference type="Rhea" id="RHEA:10868"/>
        <dbReference type="ChEBI" id="CHEBI:17815"/>
        <dbReference type="ChEBI" id="CHEBI:57287"/>
        <dbReference type="ChEBI" id="CHEBI:58342"/>
        <dbReference type="ChEBI" id="CHEBI:64615"/>
        <dbReference type="EC" id="2.3.1.20"/>
    </reaction>
</comment>
<keyword evidence="10 11" id="KW-0012">Acyltransferase</keyword>
<evidence type="ECO:0000256" key="6">
    <source>
        <dbReference type="ARBA" id="ARBA00022824"/>
    </source>
</evidence>
<dbReference type="InterPro" id="IPR007130">
    <property type="entry name" value="DAGAT"/>
</dbReference>
<proteinExistence type="inferred from homology"/>
<evidence type="ECO:0000256" key="2">
    <source>
        <dbReference type="ARBA" id="ARBA00005420"/>
    </source>
</evidence>
<protein>
    <recommendedName>
        <fullName evidence="11">Diacylglycerol O-acyltransferase</fullName>
        <ecNumber evidence="11">2.3.1.20</ecNumber>
    </recommendedName>
</protein>
<evidence type="ECO:0000313" key="13">
    <source>
        <dbReference type="Proteomes" id="UP001610335"/>
    </source>
</evidence>
<gene>
    <name evidence="12" type="ORF">BDW59DRAFT_182102</name>
</gene>
<keyword evidence="4" id="KW-0808">Transferase</keyword>